<proteinExistence type="predicted"/>
<dbReference type="AlphaFoldDB" id="A0A139K836"/>
<reference evidence="4" key="3">
    <citation type="submission" date="2022-10" db="EMBL/GenBank/DDBJ databases">
        <title>Human gut microbiome strain richness.</title>
        <authorList>
            <person name="Chen-Liaw A."/>
        </authorList>
    </citation>
    <scope>NUCLEOTIDE SEQUENCE</scope>
    <source>
        <strain evidence="4">A1_m1001262Bd0_191120</strain>
    </source>
</reference>
<comment type="caution">
    <text evidence="2">The sequence shown here is derived from an EMBL/GenBank/DDBJ whole genome shotgun (WGS) entry which is preliminary data.</text>
</comment>
<keyword evidence="1" id="KW-0812">Transmembrane</keyword>
<keyword evidence="1" id="KW-1133">Transmembrane helix</keyword>
<sequence>MNSLEDFILTYISEQTIIHPKDIKDKFQKKGYNMERITQAITDIDSEGLISTAQGKTESICLTREGKKAVKMGFAKYLEMKEKENELDSRIKKTTLWGNYINIASAVWGAVGFILGVLTKDRLANLWEWLSAMF</sequence>
<accession>A0A139K836</accession>
<dbReference type="Proteomes" id="UP000432488">
    <property type="component" value="Unassembled WGS sequence"/>
</dbReference>
<keyword evidence="1" id="KW-0472">Membrane</keyword>
<evidence type="ECO:0000313" key="8">
    <source>
        <dbReference type="Proteomes" id="UP000462376"/>
    </source>
</evidence>
<name>A0A139K836_BACUN</name>
<evidence type="ECO:0000313" key="4">
    <source>
        <dbReference type="EMBL" id="MDC1754764.1"/>
    </source>
</evidence>
<evidence type="ECO:0000256" key="1">
    <source>
        <dbReference type="SAM" id="Phobius"/>
    </source>
</evidence>
<dbReference type="EMBL" id="WCUV01000021">
    <property type="protein sequence ID" value="KAB4086904.1"/>
    <property type="molecule type" value="Genomic_DNA"/>
</dbReference>
<organism evidence="2 7">
    <name type="scientific">Bacteroides uniformis</name>
    <dbReference type="NCBI Taxonomy" id="820"/>
    <lineage>
        <taxon>Bacteria</taxon>
        <taxon>Pseudomonadati</taxon>
        <taxon>Bacteroidota</taxon>
        <taxon>Bacteroidia</taxon>
        <taxon>Bacteroidales</taxon>
        <taxon>Bacteroidaceae</taxon>
        <taxon>Bacteroides</taxon>
    </lineage>
</organism>
<reference evidence="7 8" key="2">
    <citation type="journal article" date="2019" name="Nat. Med.">
        <title>A library of human gut bacterial isolates paired with longitudinal multiomics data enables mechanistic microbiome research.</title>
        <authorList>
            <person name="Poyet M."/>
            <person name="Groussin M."/>
            <person name="Gibbons S.M."/>
            <person name="Avila-Pacheco J."/>
            <person name="Jiang X."/>
            <person name="Kearney S.M."/>
            <person name="Perrotta A.R."/>
            <person name="Berdy B."/>
            <person name="Zhao S."/>
            <person name="Lieberman T.D."/>
            <person name="Swanson P.K."/>
            <person name="Smith M."/>
            <person name="Roesemann S."/>
            <person name="Alexander J.E."/>
            <person name="Rich S.A."/>
            <person name="Livny J."/>
            <person name="Vlamakis H."/>
            <person name="Clish C."/>
            <person name="Bullock K."/>
            <person name="Deik A."/>
            <person name="Scott J."/>
            <person name="Pierce K.A."/>
            <person name="Xavier R.J."/>
            <person name="Alm E.J."/>
        </authorList>
    </citation>
    <scope>NUCLEOTIDE SEQUENCE [LARGE SCALE GENOMIC DNA]</scope>
    <source>
        <strain evidence="2 7">BIOML-A42</strain>
        <strain evidence="3 8">BIOML-A5</strain>
    </source>
</reference>
<dbReference type="Proteomes" id="UP000260844">
    <property type="component" value="Unassembled WGS sequence"/>
</dbReference>
<dbReference type="EMBL" id="QSPV01000023">
    <property type="protein sequence ID" value="RGJ89490.1"/>
    <property type="molecule type" value="Genomic_DNA"/>
</dbReference>
<evidence type="ECO:0000313" key="5">
    <source>
        <dbReference type="EMBL" id="RGJ89490.1"/>
    </source>
</evidence>
<dbReference type="Proteomes" id="UP000462376">
    <property type="component" value="Unassembled WGS sequence"/>
</dbReference>
<feature type="transmembrane region" description="Helical" evidence="1">
    <location>
        <begin position="100"/>
        <end position="119"/>
    </location>
</feature>
<protein>
    <submittedName>
        <fullName evidence="2">Uncharacterized protein</fullName>
    </submittedName>
</protein>
<evidence type="ECO:0000313" key="7">
    <source>
        <dbReference type="Proteomes" id="UP000432488"/>
    </source>
</evidence>
<dbReference type="RefSeq" id="WP_057253975.1">
    <property type="nucleotide sequence ID" value="NZ_CACRTC010000007.1"/>
</dbReference>
<evidence type="ECO:0000313" key="3">
    <source>
        <dbReference type="EMBL" id="KAB4228279.1"/>
    </source>
</evidence>
<evidence type="ECO:0000313" key="6">
    <source>
        <dbReference type="Proteomes" id="UP000260844"/>
    </source>
</evidence>
<dbReference type="EMBL" id="JAQNQY010000048">
    <property type="protein sequence ID" value="MDC1754764.1"/>
    <property type="molecule type" value="Genomic_DNA"/>
</dbReference>
<dbReference type="EMBL" id="WCTL01000041">
    <property type="protein sequence ID" value="KAB4228279.1"/>
    <property type="molecule type" value="Genomic_DNA"/>
</dbReference>
<evidence type="ECO:0000313" key="2">
    <source>
        <dbReference type="EMBL" id="KAB4086904.1"/>
    </source>
</evidence>
<gene>
    <name evidence="5" type="ORF">DXD40_18220</name>
    <name evidence="3" type="ORF">GAP47_21660</name>
    <name evidence="2" type="ORF">GAQ56_20580</name>
    <name evidence="4" type="ORF">POY80_20295</name>
</gene>
<dbReference type="Proteomes" id="UP001218502">
    <property type="component" value="Unassembled WGS sequence"/>
</dbReference>
<reference evidence="5 6" key="1">
    <citation type="submission" date="2018-08" db="EMBL/GenBank/DDBJ databases">
        <title>A genome reference for cultivated species of the human gut microbiota.</title>
        <authorList>
            <person name="Zou Y."/>
            <person name="Xue W."/>
            <person name="Luo G."/>
        </authorList>
    </citation>
    <scope>NUCLEOTIDE SEQUENCE [LARGE SCALE GENOMIC DNA]</scope>
    <source>
        <strain evidence="5 6">TM04-30</strain>
    </source>
</reference>